<comment type="similarity">
    <text evidence="1 7 8">Belongs to the universal ribosomal protein uS3 family.</text>
</comment>
<dbReference type="InterPro" id="IPR015946">
    <property type="entry name" value="KH_dom-like_a/b"/>
</dbReference>
<evidence type="ECO:0000256" key="5">
    <source>
        <dbReference type="ARBA" id="ARBA00023274"/>
    </source>
</evidence>
<dbReference type="PANTHER" id="PTHR11760:SF19">
    <property type="entry name" value="SMALL RIBOSOMAL SUBUNIT PROTEIN US3C"/>
    <property type="match status" value="1"/>
</dbReference>
<dbReference type="InterPro" id="IPR036419">
    <property type="entry name" value="Ribosomal_S3_C_sf"/>
</dbReference>
<dbReference type="GO" id="GO:0022627">
    <property type="term" value="C:cytosolic small ribosomal subunit"/>
    <property type="evidence" value="ECO:0007669"/>
    <property type="project" value="TreeGrafter"/>
</dbReference>
<dbReference type="Gene3D" id="3.30.1140.32">
    <property type="entry name" value="Ribosomal protein S3, C-terminal domain"/>
    <property type="match status" value="1"/>
</dbReference>
<dbReference type="PROSITE" id="PS00548">
    <property type="entry name" value="RIBOSOMAL_S3"/>
    <property type="match status" value="1"/>
</dbReference>
<evidence type="ECO:0000259" key="10">
    <source>
        <dbReference type="PROSITE" id="PS50823"/>
    </source>
</evidence>
<geneLocation type="chloroplast" evidence="11"/>
<dbReference type="AlphaFoldDB" id="A0A097KJS4"/>
<keyword evidence="9 11" id="KW-0934">Plastid</keyword>
<evidence type="ECO:0000256" key="7">
    <source>
        <dbReference type="HAMAP-Rule" id="MF_01309"/>
    </source>
</evidence>
<dbReference type="RefSeq" id="YP_009104914.1">
    <property type="nucleotide sequence ID" value="NC_025525.1"/>
</dbReference>
<evidence type="ECO:0000256" key="3">
    <source>
        <dbReference type="ARBA" id="ARBA00022884"/>
    </source>
</evidence>
<sequence>MGQKIHPLGLRIGITQDHQSQWFAKSSDYPHLVIEDDFLRKTIFDSISEAGISKIQIRRKLDQINIEINAARPGVIIGREKNGLEKLKIELATKLQKHRTKRNILIGSSKKYEKIKKQSQKLPQISIHVKKLAEPNYEASFIADFLVEQLEKRIPFRRAVRQAIQRSQRAQVKGIKIQISGRLNGAEIARSEWVREGRVPLQTLRADIDYSYRIAKTIYGLLGIKVWIFKGEIL</sequence>
<dbReference type="PANTHER" id="PTHR11760">
    <property type="entry name" value="30S/40S RIBOSOMAL PROTEIN S3"/>
    <property type="match status" value="1"/>
</dbReference>
<dbReference type="InterPro" id="IPR004044">
    <property type="entry name" value="KH_dom_type_2"/>
</dbReference>
<dbReference type="FunFam" id="3.30.300.20:FF:000001">
    <property type="entry name" value="30S ribosomal protein S3"/>
    <property type="match status" value="1"/>
</dbReference>
<dbReference type="Pfam" id="PF00189">
    <property type="entry name" value="Ribosomal_S3_C"/>
    <property type="match status" value="1"/>
</dbReference>
<reference evidence="11" key="1">
    <citation type="journal article" date="2014" name="BMC Evol. Biol.">
        <title>Chloroplast phylogenomic analysis resolves deep-level relationships within the green algal class Trebouxiophyceae.</title>
        <authorList>
            <person name="Lemieux C."/>
            <person name="Otis C."/>
            <person name="Turmel M."/>
        </authorList>
    </citation>
    <scope>NUCLEOTIDE SEQUENCE</scope>
</reference>
<evidence type="ECO:0000256" key="6">
    <source>
        <dbReference type="ARBA" id="ARBA00035154"/>
    </source>
</evidence>
<organism evidence="11">
    <name type="scientific">Myrmecia israelensis</name>
    <name type="common">Green coccoid free-living microalga</name>
    <name type="synonym">Friedmannia israelensis</name>
    <dbReference type="NCBI Taxonomy" id="3171"/>
    <lineage>
        <taxon>Eukaryota</taxon>
        <taxon>Viridiplantae</taxon>
        <taxon>Chlorophyta</taxon>
        <taxon>core chlorophytes</taxon>
        <taxon>Trebouxiophyceae</taxon>
        <taxon>Trebouxiales</taxon>
        <taxon>Trebouxiaceae</taxon>
        <taxon>Myrmecia</taxon>
    </lineage>
</organism>
<dbReference type="SUPFAM" id="SSF54814">
    <property type="entry name" value="Prokaryotic type KH domain (KH-domain type II)"/>
    <property type="match status" value="1"/>
</dbReference>
<dbReference type="GO" id="GO:0006412">
    <property type="term" value="P:translation"/>
    <property type="evidence" value="ECO:0007669"/>
    <property type="project" value="UniProtKB-UniRule"/>
</dbReference>
<keyword evidence="3 7" id="KW-0694">RNA-binding</keyword>
<dbReference type="InterPro" id="IPR009019">
    <property type="entry name" value="KH_sf_prok-type"/>
</dbReference>
<protein>
    <recommendedName>
        <fullName evidence="6 7">Small ribosomal subunit protein uS3c</fullName>
    </recommendedName>
</protein>
<evidence type="ECO:0000256" key="9">
    <source>
        <dbReference type="RuleBase" id="RU003626"/>
    </source>
</evidence>
<dbReference type="InterPro" id="IPR057258">
    <property type="entry name" value="Ribosomal_uS3"/>
</dbReference>
<keyword evidence="5 7" id="KW-0687">Ribonucleoprotein</keyword>
<dbReference type="CDD" id="cd02412">
    <property type="entry name" value="KH-II_30S_S3"/>
    <property type="match status" value="1"/>
</dbReference>
<dbReference type="InterPro" id="IPR001351">
    <property type="entry name" value="Ribosomal_uS3_C"/>
</dbReference>
<accession>A0A097KJS4</accession>
<comment type="subunit">
    <text evidence="7 9">Part of the 30S ribosomal subunit.</text>
</comment>
<keyword evidence="4 7" id="KW-0689">Ribosomal protein</keyword>
<dbReference type="SUPFAM" id="SSF54821">
    <property type="entry name" value="Ribosomal protein S3 C-terminal domain"/>
    <property type="match status" value="1"/>
</dbReference>
<evidence type="ECO:0000313" key="11">
    <source>
        <dbReference type="EMBL" id="AIT93451.1"/>
    </source>
</evidence>
<dbReference type="GeneID" id="22158493"/>
<dbReference type="GO" id="GO:0009507">
    <property type="term" value="C:chloroplast"/>
    <property type="evidence" value="ECO:0007669"/>
    <property type="project" value="UniProtKB-SubCell"/>
</dbReference>
<dbReference type="GO" id="GO:0019843">
    <property type="term" value="F:rRNA binding"/>
    <property type="evidence" value="ECO:0007669"/>
    <property type="project" value="UniProtKB-UniRule"/>
</dbReference>
<evidence type="ECO:0000256" key="2">
    <source>
        <dbReference type="ARBA" id="ARBA00022730"/>
    </source>
</evidence>
<dbReference type="PROSITE" id="PS50823">
    <property type="entry name" value="KH_TYPE_2"/>
    <property type="match status" value="1"/>
</dbReference>
<dbReference type="Gene3D" id="3.30.300.20">
    <property type="match status" value="1"/>
</dbReference>
<feature type="domain" description="KH type-2" evidence="10">
    <location>
        <begin position="39"/>
        <end position="133"/>
    </location>
</feature>
<gene>
    <name evidence="7 11" type="primary">rps3</name>
</gene>
<dbReference type="InterPro" id="IPR018280">
    <property type="entry name" value="Ribosomal_uS3_CS"/>
</dbReference>
<keyword evidence="2 7" id="KW-0699">rRNA-binding</keyword>
<dbReference type="HAMAP" id="MF_01309_B">
    <property type="entry name" value="Ribosomal_uS3_B"/>
    <property type="match status" value="1"/>
</dbReference>
<keyword evidence="9 11" id="KW-0150">Chloroplast</keyword>
<name>A0A097KJS4_MYRIS</name>
<dbReference type="Pfam" id="PF07650">
    <property type="entry name" value="KH_2"/>
    <property type="match status" value="1"/>
</dbReference>
<comment type="subcellular location">
    <subcellularLocation>
        <location evidence="7 9">Plastid</location>
        <location evidence="7 9">Chloroplast</location>
    </subcellularLocation>
</comment>
<dbReference type="NCBIfam" id="TIGR01009">
    <property type="entry name" value="rpsC_bact"/>
    <property type="match status" value="1"/>
</dbReference>
<evidence type="ECO:0000256" key="1">
    <source>
        <dbReference type="ARBA" id="ARBA00010761"/>
    </source>
</evidence>
<evidence type="ECO:0000256" key="4">
    <source>
        <dbReference type="ARBA" id="ARBA00022980"/>
    </source>
</evidence>
<dbReference type="GO" id="GO:0003735">
    <property type="term" value="F:structural constituent of ribosome"/>
    <property type="evidence" value="ECO:0007669"/>
    <property type="project" value="InterPro"/>
</dbReference>
<proteinExistence type="inferred from homology"/>
<dbReference type="InterPro" id="IPR005704">
    <property type="entry name" value="Ribosomal_uS3_bac-typ"/>
</dbReference>
<dbReference type="EMBL" id="KM462861">
    <property type="protein sequence ID" value="AIT93451.1"/>
    <property type="molecule type" value="Genomic_DNA"/>
</dbReference>
<evidence type="ECO:0000256" key="8">
    <source>
        <dbReference type="RuleBase" id="RU003624"/>
    </source>
</evidence>